<dbReference type="OMA" id="HTINIGD"/>
<proteinExistence type="predicted"/>
<reference evidence="3 4" key="1">
    <citation type="journal article" date="2013" name="Curr. Biol.">
        <title>Shared signatures of parasitism and phylogenomics unite Cryptomycota and microsporidia.</title>
        <authorList>
            <person name="James T.Y."/>
            <person name="Pelin A."/>
            <person name="Bonen L."/>
            <person name="Ahrendt S."/>
            <person name="Sain D."/>
            <person name="Corradi N."/>
            <person name="Stajich J.E."/>
        </authorList>
    </citation>
    <scope>NUCLEOTIDE SEQUENCE [LARGE SCALE GENOMIC DNA]</scope>
    <source>
        <strain evidence="3 4">CSF55</strain>
    </source>
</reference>
<dbReference type="EMBL" id="KE561265">
    <property type="protein sequence ID" value="EPZ31288.1"/>
    <property type="molecule type" value="Genomic_DNA"/>
</dbReference>
<evidence type="ECO:0000313" key="4">
    <source>
        <dbReference type="Proteomes" id="UP000030755"/>
    </source>
</evidence>
<feature type="transmembrane region" description="Helical" evidence="2">
    <location>
        <begin position="251"/>
        <end position="271"/>
    </location>
</feature>
<dbReference type="AlphaFoldDB" id="A0A075ARX2"/>
<gene>
    <name evidence="3" type="ORF">O9G_000933</name>
</gene>
<name>A0A075ARX2_ROZAC</name>
<accession>A0A075ARX2</accession>
<evidence type="ECO:0000313" key="3">
    <source>
        <dbReference type="EMBL" id="EPZ31288.1"/>
    </source>
</evidence>
<keyword evidence="2" id="KW-0812">Transmembrane</keyword>
<feature type="region of interest" description="Disordered" evidence="1">
    <location>
        <begin position="1"/>
        <end position="25"/>
    </location>
</feature>
<dbReference type="OrthoDB" id="203796at2759"/>
<keyword evidence="2" id="KW-1133">Transmembrane helix</keyword>
<dbReference type="HOGENOM" id="CLU_883261_0_0_1"/>
<keyword evidence="4" id="KW-1185">Reference proteome</keyword>
<dbReference type="PANTHER" id="PTHR37848">
    <property type="entry name" value="EXPRESSED PROTEIN"/>
    <property type="match status" value="1"/>
</dbReference>
<organism evidence="3 4">
    <name type="scientific">Rozella allomycis (strain CSF55)</name>
    <dbReference type="NCBI Taxonomy" id="988480"/>
    <lineage>
        <taxon>Eukaryota</taxon>
        <taxon>Fungi</taxon>
        <taxon>Fungi incertae sedis</taxon>
        <taxon>Cryptomycota</taxon>
        <taxon>Cryptomycota incertae sedis</taxon>
        <taxon>Rozella</taxon>
    </lineage>
</organism>
<evidence type="ECO:0000256" key="2">
    <source>
        <dbReference type="SAM" id="Phobius"/>
    </source>
</evidence>
<sequence>MSKAEEALNPNFPVEASAPPPPSYSDFTSQNGFAYYPKVEELPSYFAFDSVPDTYILTPQTCPSWQPSNVKFERENDGDIKSFDKSLDYSKEELWKFFLTHLNPPRVFIAARGYHHETRHHTVYTKDADGRTHSSVRTETITVEDFNFSIDISSFVQKQWSALVVVPEKDGSYRVFSEVLDSYASSENKLKQIILRKQLDWDVQGAINMVYNVIRMTGYNHEVSVTMKLGADKIKVYSSSAISSLANNTCVRVMCFLTCLWIIFMPTYLIARKNIDNKIVCKFQMVISVEELYRRNYHVIYATVVSRSKNRLWQG</sequence>
<evidence type="ECO:0000256" key="1">
    <source>
        <dbReference type="SAM" id="MobiDB-lite"/>
    </source>
</evidence>
<keyword evidence="2" id="KW-0472">Membrane</keyword>
<protein>
    <submittedName>
        <fullName evidence="3">Uncharacterized protein</fullName>
    </submittedName>
</protein>
<dbReference type="Proteomes" id="UP000030755">
    <property type="component" value="Unassembled WGS sequence"/>
</dbReference>
<dbReference type="PANTHER" id="PTHR37848:SF1">
    <property type="entry name" value="SUN DOMAIN-CONTAINING PROTEIN"/>
    <property type="match status" value="1"/>
</dbReference>